<dbReference type="EMBL" id="JASBWV010000009">
    <property type="protein sequence ID" value="KAJ9124726.1"/>
    <property type="molecule type" value="Genomic_DNA"/>
</dbReference>
<gene>
    <name evidence="1" type="ORF">QFC24_003094</name>
</gene>
<dbReference type="Proteomes" id="UP001234202">
    <property type="component" value="Unassembled WGS sequence"/>
</dbReference>
<accession>A0ACC2XMY5</accession>
<evidence type="ECO:0000313" key="1">
    <source>
        <dbReference type="EMBL" id="KAJ9124726.1"/>
    </source>
</evidence>
<keyword evidence="2" id="KW-1185">Reference proteome</keyword>
<sequence length="252" mass="27621">MANATASSSTPTLPNDAKLIALMLAARGIQDADERVLHQLLDFAHRYTSDILQDAQSFADHANRPGRVETEDVELAVQARSGWEFTEAAPKDYLLPIARELNKIPLPTLNAAYSHIALPEPHLMLGHPNFTLVPRYPAPESLGLFRTGEEGSEDESDEDGDGESEEMDDDDEDEEEGSSQRAGEEQAKTTSQERNDDGEASVGDRMETDTTNQHTADASTPIATTNQAETQAESVRVNGVKRHLEEDDDYDA</sequence>
<evidence type="ECO:0000313" key="2">
    <source>
        <dbReference type="Proteomes" id="UP001234202"/>
    </source>
</evidence>
<organism evidence="1 2">
    <name type="scientific">Naganishia onofrii</name>
    <dbReference type="NCBI Taxonomy" id="1851511"/>
    <lineage>
        <taxon>Eukaryota</taxon>
        <taxon>Fungi</taxon>
        <taxon>Dikarya</taxon>
        <taxon>Basidiomycota</taxon>
        <taxon>Agaricomycotina</taxon>
        <taxon>Tremellomycetes</taxon>
        <taxon>Filobasidiales</taxon>
        <taxon>Filobasidiaceae</taxon>
        <taxon>Naganishia</taxon>
    </lineage>
</organism>
<protein>
    <submittedName>
        <fullName evidence="1">Uncharacterized protein</fullName>
    </submittedName>
</protein>
<reference evidence="1" key="1">
    <citation type="submission" date="2023-04" db="EMBL/GenBank/DDBJ databases">
        <title>Draft Genome sequencing of Naganishia species isolated from polar environments using Oxford Nanopore Technology.</title>
        <authorList>
            <person name="Leo P."/>
            <person name="Venkateswaran K."/>
        </authorList>
    </citation>
    <scope>NUCLEOTIDE SEQUENCE</scope>
    <source>
        <strain evidence="1">DBVPG 5303</strain>
    </source>
</reference>
<proteinExistence type="predicted"/>
<name>A0ACC2XMY5_9TREE</name>
<comment type="caution">
    <text evidence="1">The sequence shown here is derived from an EMBL/GenBank/DDBJ whole genome shotgun (WGS) entry which is preliminary data.</text>
</comment>